<comment type="similarity">
    <text evidence="1">Belongs to the jacalin lectin family.</text>
</comment>
<protein>
    <recommendedName>
        <fullName evidence="3">Jacalin-type lectin domain-containing protein</fullName>
    </recommendedName>
</protein>
<dbReference type="SUPFAM" id="SSF51101">
    <property type="entry name" value="Mannose-binding lectins"/>
    <property type="match status" value="1"/>
</dbReference>
<evidence type="ECO:0000256" key="1">
    <source>
        <dbReference type="ARBA" id="ARBA00006568"/>
    </source>
</evidence>
<evidence type="ECO:0000313" key="4">
    <source>
        <dbReference type="EMBL" id="KAG5547701.1"/>
    </source>
</evidence>
<feature type="domain" description="Jacalin-type lectin" evidence="3">
    <location>
        <begin position="100"/>
        <end position="162"/>
    </location>
</feature>
<gene>
    <name evidence="4" type="ORF">RHGRI_013407</name>
</gene>
<dbReference type="AlphaFoldDB" id="A0AAV6K5F1"/>
<name>A0AAV6K5F1_9ERIC</name>
<dbReference type="EMBL" id="JACTNZ010000005">
    <property type="protein sequence ID" value="KAG5547701.1"/>
    <property type="molecule type" value="Genomic_DNA"/>
</dbReference>
<dbReference type="GO" id="GO:0030246">
    <property type="term" value="F:carbohydrate binding"/>
    <property type="evidence" value="ECO:0007669"/>
    <property type="project" value="UniProtKB-KW"/>
</dbReference>
<proteinExistence type="inferred from homology"/>
<dbReference type="InterPro" id="IPR001229">
    <property type="entry name" value="Jacalin-like_lectin_dom"/>
</dbReference>
<dbReference type="Proteomes" id="UP000823749">
    <property type="component" value="Chromosome 5"/>
</dbReference>
<accession>A0AAV6K5F1</accession>
<sequence>MEWSGEGGGGMVAVERWWCDSDSGMKVVQWWRCGGGSVVDDLQKIEEEIKIEIEERKKEMEGVAAENEGPKQRNEVMEVLIKKRNEIMSNIIVDEGGEILGPWGGHGGSFWAYKTNVTPIMEITLRYGEIIDSVLFKNYRRLNGDVVGCSNRIGGTGGHNHETV</sequence>
<evidence type="ECO:0000313" key="5">
    <source>
        <dbReference type="Proteomes" id="UP000823749"/>
    </source>
</evidence>
<keyword evidence="2" id="KW-0430">Lectin</keyword>
<keyword evidence="5" id="KW-1185">Reference proteome</keyword>
<evidence type="ECO:0000256" key="2">
    <source>
        <dbReference type="ARBA" id="ARBA00022734"/>
    </source>
</evidence>
<organism evidence="4 5">
    <name type="scientific">Rhododendron griersonianum</name>
    <dbReference type="NCBI Taxonomy" id="479676"/>
    <lineage>
        <taxon>Eukaryota</taxon>
        <taxon>Viridiplantae</taxon>
        <taxon>Streptophyta</taxon>
        <taxon>Embryophyta</taxon>
        <taxon>Tracheophyta</taxon>
        <taxon>Spermatophyta</taxon>
        <taxon>Magnoliopsida</taxon>
        <taxon>eudicotyledons</taxon>
        <taxon>Gunneridae</taxon>
        <taxon>Pentapetalae</taxon>
        <taxon>asterids</taxon>
        <taxon>Ericales</taxon>
        <taxon>Ericaceae</taxon>
        <taxon>Ericoideae</taxon>
        <taxon>Rhodoreae</taxon>
        <taxon>Rhododendron</taxon>
    </lineage>
</organism>
<reference evidence="4" key="1">
    <citation type="submission" date="2020-08" db="EMBL/GenBank/DDBJ databases">
        <title>Plant Genome Project.</title>
        <authorList>
            <person name="Zhang R.-G."/>
        </authorList>
    </citation>
    <scope>NUCLEOTIDE SEQUENCE</scope>
    <source>
        <strain evidence="4">WSP0</strain>
        <tissue evidence="4">Leaf</tissue>
    </source>
</reference>
<dbReference type="InterPro" id="IPR036404">
    <property type="entry name" value="Jacalin-like_lectin_dom_sf"/>
</dbReference>
<dbReference type="Pfam" id="PF01419">
    <property type="entry name" value="Jacalin"/>
    <property type="match status" value="1"/>
</dbReference>
<dbReference type="Gene3D" id="2.100.10.30">
    <property type="entry name" value="Jacalin-like lectin domain"/>
    <property type="match status" value="1"/>
</dbReference>
<evidence type="ECO:0000259" key="3">
    <source>
        <dbReference type="Pfam" id="PF01419"/>
    </source>
</evidence>
<comment type="caution">
    <text evidence="4">The sequence shown here is derived from an EMBL/GenBank/DDBJ whole genome shotgun (WGS) entry which is preliminary data.</text>
</comment>